<dbReference type="Gramene" id="Jr10_09940_p1">
    <property type="protein sequence ID" value="cds.Jr10_09940_p1"/>
    <property type="gene ID" value="Jr10_09940"/>
</dbReference>
<dbReference type="Proteomes" id="UP000235220">
    <property type="component" value="Chromosome 10"/>
</dbReference>
<dbReference type="AlphaFoldDB" id="A0A2I4HRU7"/>
<dbReference type="KEGG" id="jre:109020805"/>
<evidence type="ECO:0000259" key="1">
    <source>
        <dbReference type="Pfam" id="PF24626"/>
    </source>
</evidence>
<sequence length="129" mass="15389">MAEAQSRQKSYTDTRRIDLSFEIVKKVGLVTYRVALPDYFGEVHDVFHVLTLKKCFGQQELRFVDPECIQLYPNLTYETASTQIVDWKEQRLRSKTIPLVKVSWDDPLAQYFSWEREADIREQYPYLFL</sequence>
<reference evidence="3" key="1">
    <citation type="submission" date="2025-08" db="UniProtKB">
        <authorList>
            <consortium name="RefSeq"/>
        </authorList>
    </citation>
    <scope>IDENTIFICATION</scope>
    <source>
        <tissue evidence="3">Leaves</tissue>
    </source>
</reference>
<proteinExistence type="predicted"/>
<keyword evidence="2" id="KW-1185">Reference proteome</keyword>
<dbReference type="GeneID" id="109020805"/>
<protein>
    <submittedName>
        <fullName evidence="3">Uncharacterized protein LOC109020805</fullName>
    </submittedName>
</protein>
<dbReference type="RefSeq" id="XP_018858868.1">
    <property type="nucleotide sequence ID" value="XM_019003323.1"/>
</dbReference>
<accession>A0A2I4HRU7</accession>
<evidence type="ECO:0000313" key="2">
    <source>
        <dbReference type="Proteomes" id="UP000235220"/>
    </source>
</evidence>
<name>A0A2I4HRU7_JUGRE</name>
<dbReference type="PANTHER" id="PTHR46148:SF60">
    <property type="entry name" value="CHROMO DOMAIN-CONTAINING PROTEIN"/>
    <property type="match status" value="1"/>
</dbReference>
<dbReference type="Pfam" id="PF24626">
    <property type="entry name" value="SH3_Tf2-1"/>
    <property type="match status" value="1"/>
</dbReference>
<dbReference type="OrthoDB" id="1305225at2759"/>
<evidence type="ECO:0000313" key="3">
    <source>
        <dbReference type="RefSeq" id="XP_018858868.1"/>
    </source>
</evidence>
<organism evidence="2 3">
    <name type="scientific">Juglans regia</name>
    <name type="common">English walnut</name>
    <dbReference type="NCBI Taxonomy" id="51240"/>
    <lineage>
        <taxon>Eukaryota</taxon>
        <taxon>Viridiplantae</taxon>
        <taxon>Streptophyta</taxon>
        <taxon>Embryophyta</taxon>
        <taxon>Tracheophyta</taxon>
        <taxon>Spermatophyta</taxon>
        <taxon>Magnoliopsida</taxon>
        <taxon>eudicotyledons</taxon>
        <taxon>Gunneridae</taxon>
        <taxon>Pentapetalae</taxon>
        <taxon>rosids</taxon>
        <taxon>fabids</taxon>
        <taxon>Fagales</taxon>
        <taxon>Juglandaceae</taxon>
        <taxon>Juglans</taxon>
    </lineage>
</organism>
<dbReference type="PANTHER" id="PTHR46148">
    <property type="entry name" value="CHROMO DOMAIN-CONTAINING PROTEIN"/>
    <property type="match status" value="1"/>
</dbReference>
<feature type="domain" description="Tf2-1-like SH3-like" evidence="1">
    <location>
        <begin position="19"/>
        <end position="55"/>
    </location>
</feature>
<dbReference type="InterPro" id="IPR056924">
    <property type="entry name" value="SH3_Tf2-1"/>
</dbReference>
<gene>
    <name evidence="3" type="primary">LOC109020805</name>
</gene>